<name>A0A7C9KK64_9SPHN</name>
<dbReference type="RefSeq" id="WP_152579035.1">
    <property type="nucleotide sequence ID" value="NZ_JAATJI010000001.1"/>
</dbReference>
<proteinExistence type="predicted"/>
<comment type="caution">
    <text evidence="2">The sequence shown here is derived from an EMBL/GenBank/DDBJ whole genome shotgun (WGS) entry which is preliminary data.</text>
</comment>
<reference evidence="2 3" key="1">
    <citation type="submission" date="2019-09" db="EMBL/GenBank/DDBJ databases">
        <title>Polymorphobacter sp. isolated from a lake in China.</title>
        <authorList>
            <person name="Liu Z."/>
        </authorList>
    </citation>
    <scope>NUCLEOTIDE SEQUENCE [LARGE SCALE GENOMIC DNA]</scope>
    <source>
        <strain evidence="2 3">D40P</strain>
    </source>
</reference>
<keyword evidence="1" id="KW-0472">Membrane</keyword>
<evidence type="ECO:0000313" key="3">
    <source>
        <dbReference type="Proteomes" id="UP000481327"/>
    </source>
</evidence>
<dbReference type="AlphaFoldDB" id="A0A7C9KK64"/>
<sequence length="79" mass="8521">MDRRETPAEPVVIMPVAEARRRYLLYVAMKLAGLAALFGGVFLVRGGHAAVGLPLMAVGAATMFIRPRMIGLTKGSRRP</sequence>
<keyword evidence="1" id="KW-1133">Transmembrane helix</keyword>
<gene>
    <name evidence="2" type="ORF">F3168_14990</name>
</gene>
<feature type="transmembrane region" description="Helical" evidence="1">
    <location>
        <begin position="23"/>
        <end position="43"/>
    </location>
</feature>
<evidence type="ECO:0000256" key="1">
    <source>
        <dbReference type="SAM" id="Phobius"/>
    </source>
</evidence>
<protein>
    <submittedName>
        <fullName evidence="2">Uncharacterized protein</fullName>
    </submittedName>
</protein>
<dbReference type="EMBL" id="WIOL01000008">
    <property type="protein sequence ID" value="MQT18559.1"/>
    <property type="molecule type" value="Genomic_DNA"/>
</dbReference>
<organism evidence="2 3">
    <name type="scientific">Sandarakinorhabdus fusca</name>
    <dbReference type="NCBI Taxonomy" id="1439888"/>
    <lineage>
        <taxon>Bacteria</taxon>
        <taxon>Pseudomonadati</taxon>
        <taxon>Pseudomonadota</taxon>
        <taxon>Alphaproteobacteria</taxon>
        <taxon>Sphingomonadales</taxon>
        <taxon>Sphingosinicellaceae</taxon>
        <taxon>Sandarakinorhabdus</taxon>
    </lineage>
</organism>
<evidence type="ECO:0000313" key="2">
    <source>
        <dbReference type="EMBL" id="MQT18559.1"/>
    </source>
</evidence>
<keyword evidence="3" id="KW-1185">Reference proteome</keyword>
<accession>A0A7C9KK64</accession>
<feature type="transmembrane region" description="Helical" evidence="1">
    <location>
        <begin position="49"/>
        <end position="69"/>
    </location>
</feature>
<dbReference type="Proteomes" id="UP000481327">
    <property type="component" value="Unassembled WGS sequence"/>
</dbReference>
<keyword evidence="1" id="KW-0812">Transmembrane</keyword>